<organism evidence="1 2">
    <name type="scientific">Xylaria bambusicola</name>
    <dbReference type="NCBI Taxonomy" id="326684"/>
    <lineage>
        <taxon>Eukaryota</taxon>
        <taxon>Fungi</taxon>
        <taxon>Dikarya</taxon>
        <taxon>Ascomycota</taxon>
        <taxon>Pezizomycotina</taxon>
        <taxon>Sordariomycetes</taxon>
        <taxon>Xylariomycetidae</taxon>
        <taxon>Xylariales</taxon>
        <taxon>Xylariaceae</taxon>
        <taxon>Xylaria</taxon>
    </lineage>
</organism>
<evidence type="ECO:0000313" key="2">
    <source>
        <dbReference type="Proteomes" id="UP001305414"/>
    </source>
</evidence>
<protein>
    <submittedName>
        <fullName evidence="1">Uncharacterized protein</fullName>
    </submittedName>
</protein>
<dbReference type="InterPro" id="IPR023213">
    <property type="entry name" value="CAT-like_dom_sf"/>
</dbReference>
<comment type="caution">
    <text evidence="1">The sequence shown here is derived from an EMBL/GenBank/DDBJ whole genome shotgun (WGS) entry which is preliminary data.</text>
</comment>
<keyword evidence="2" id="KW-1185">Reference proteome</keyword>
<gene>
    <name evidence="1" type="ORF">RRF57_011151</name>
</gene>
<reference evidence="1 2" key="1">
    <citation type="submission" date="2023-10" db="EMBL/GenBank/DDBJ databases">
        <title>Draft genome sequence of Xylaria bambusicola isolate GMP-LS, the root and basal stem rot pathogen of sugarcane in Indonesia.</title>
        <authorList>
            <person name="Selvaraj P."/>
            <person name="Muralishankar V."/>
            <person name="Muruganantham S."/>
            <person name="Sp S."/>
            <person name="Haryani S."/>
            <person name="Lau K.J.X."/>
            <person name="Naqvi N.I."/>
        </authorList>
    </citation>
    <scope>NUCLEOTIDE SEQUENCE [LARGE SCALE GENOMIC DNA]</scope>
    <source>
        <strain evidence="1">GMP-LS</strain>
    </source>
</reference>
<dbReference type="AlphaFoldDB" id="A0AAN7UW56"/>
<accession>A0AAN7UW56</accession>
<evidence type="ECO:0000313" key="1">
    <source>
        <dbReference type="EMBL" id="KAK5635439.1"/>
    </source>
</evidence>
<dbReference type="EMBL" id="JAWHQM010000053">
    <property type="protein sequence ID" value="KAK5635439.1"/>
    <property type="molecule type" value="Genomic_DNA"/>
</dbReference>
<name>A0AAN7UW56_9PEZI</name>
<dbReference type="Proteomes" id="UP001305414">
    <property type="component" value="Unassembled WGS sequence"/>
</dbReference>
<sequence>MPSWVNCSGGGRDPTVPKVPTDEVYLLYWMDQLAAGLESVLSETLRYNQVLDPNKLHDGLIRLIQHGDWRKIGGRLRLRPDGTVEVHVPKEFTKDRPAVQFTSQKYDIPIEDHRIGSQLPKLGKASSSQPGPKSFDQFNPIEDVPETLKDYIHCDRPILRLHVTSFTNSTLVTLVWPHVIAGDLGIKEIIGAWSKALHGDEERPALLGTYEDVLKDAGAGEDEKIPYHLEGTEIKGWGFIKLVFNLVWSVFMNPTVESRSMCLPREFVVQLRETCMQELRLNYDGPDKSFLSEGDVIEAWGSRFVGQARGGERSGLIITSLDVQSRLTAPWRTDGVYVQNTAGCVFTSIPPDYLLRKPLGELAHLIRKSIHTAATDEQMRAQLRIFRTLGHTKSIPLYGDPNCHLMSCSNWTKFGIINAADSTPAIVPNTPSRSDGVTPVGKPAYLHCQALGKNKLLRNCFNVTGKDWDGNYWITVFFYPEDWAKLESYMEETVQRIKDTKMPF</sequence>
<proteinExistence type="predicted"/>
<dbReference type="Gene3D" id="3.30.559.10">
    <property type="entry name" value="Chloramphenicol acetyltransferase-like domain"/>
    <property type="match status" value="2"/>
</dbReference>